<dbReference type="CDD" id="cd16936">
    <property type="entry name" value="HATPase_RsbW-like"/>
    <property type="match status" value="1"/>
</dbReference>
<evidence type="ECO:0000313" key="4">
    <source>
        <dbReference type="EMBL" id="SFF35825.1"/>
    </source>
</evidence>
<dbReference type="EMBL" id="FONV01000009">
    <property type="protein sequence ID" value="SFF35825.1"/>
    <property type="molecule type" value="Genomic_DNA"/>
</dbReference>
<feature type="region of interest" description="Disordered" evidence="2">
    <location>
        <begin position="120"/>
        <end position="145"/>
    </location>
</feature>
<name>A0A1I2I091_9ACTN</name>
<reference evidence="4 5" key="1">
    <citation type="submission" date="2016-10" db="EMBL/GenBank/DDBJ databases">
        <authorList>
            <person name="de Groot N.N."/>
        </authorList>
    </citation>
    <scope>NUCLEOTIDE SEQUENCE [LARGE SCALE GENOMIC DNA]</scope>
    <source>
        <strain evidence="4 5">DSM 43019</strain>
    </source>
</reference>
<dbReference type="RefSeq" id="WP_093617837.1">
    <property type="nucleotide sequence ID" value="NZ_BOMT01000053.1"/>
</dbReference>
<dbReference type="Proteomes" id="UP000199645">
    <property type="component" value="Unassembled WGS sequence"/>
</dbReference>
<dbReference type="AlphaFoldDB" id="A0A1I2I091"/>
<dbReference type="Pfam" id="PF13581">
    <property type="entry name" value="HATPase_c_2"/>
    <property type="match status" value="1"/>
</dbReference>
<dbReference type="InterPro" id="IPR003594">
    <property type="entry name" value="HATPase_dom"/>
</dbReference>
<evidence type="ECO:0000313" key="5">
    <source>
        <dbReference type="Proteomes" id="UP000199645"/>
    </source>
</evidence>
<dbReference type="GO" id="GO:0004674">
    <property type="term" value="F:protein serine/threonine kinase activity"/>
    <property type="evidence" value="ECO:0007669"/>
    <property type="project" value="UniProtKB-KW"/>
</dbReference>
<dbReference type="InterPro" id="IPR050267">
    <property type="entry name" value="Anti-sigma-factor_SerPK"/>
</dbReference>
<evidence type="ECO:0000256" key="2">
    <source>
        <dbReference type="SAM" id="MobiDB-lite"/>
    </source>
</evidence>
<dbReference type="InterPro" id="IPR036890">
    <property type="entry name" value="HATPase_C_sf"/>
</dbReference>
<gene>
    <name evidence="4" type="ORF">SAMN05421541_109177</name>
</gene>
<organism evidence="4 5">
    <name type="scientific">Actinoplanes philippinensis</name>
    <dbReference type="NCBI Taxonomy" id="35752"/>
    <lineage>
        <taxon>Bacteria</taxon>
        <taxon>Bacillati</taxon>
        <taxon>Actinomycetota</taxon>
        <taxon>Actinomycetes</taxon>
        <taxon>Micromonosporales</taxon>
        <taxon>Micromonosporaceae</taxon>
        <taxon>Actinoplanes</taxon>
    </lineage>
</organism>
<sequence>MTTLTAQFDVPIGVDSPGTCRRAVLAVLAVWGYQHDDWVADASVVVSELVTNAVQHGAGSVQISLEAYGPHVVFSVADGSSVVPRRREPDGRGGRGLVLVEALTRRWHVEEHEGGKRVRAELRLYPDADGPPPPPGSAREDPLQA</sequence>
<dbReference type="STRING" id="35752.SAMN05421541_109177"/>
<keyword evidence="4" id="KW-0418">Kinase</keyword>
<accession>A0A1I2I091</accession>
<evidence type="ECO:0000259" key="3">
    <source>
        <dbReference type="Pfam" id="PF13581"/>
    </source>
</evidence>
<dbReference type="Gene3D" id="3.30.565.10">
    <property type="entry name" value="Histidine kinase-like ATPase, C-terminal domain"/>
    <property type="match status" value="1"/>
</dbReference>
<dbReference type="PANTHER" id="PTHR35526">
    <property type="entry name" value="ANTI-SIGMA-F FACTOR RSBW-RELATED"/>
    <property type="match status" value="1"/>
</dbReference>
<protein>
    <submittedName>
        <fullName evidence="4">Histidine kinase-like ATPase domain-containing protein</fullName>
    </submittedName>
</protein>
<dbReference type="SUPFAM" id="SSF55874">
    <property type="entry name" value="ATPase domain of HSP90 chaperone/DNA topoisomerase II/histidine kinase"/>
    <property type="match status" value="1"/>
</dbReference>
<evidence type="ECO:0000256" key="1">
    <source>
        <dbReference type="ARBA" id="ARBA00022527"/>
    </source>
</evidence>
<keyword evidence="1" id="KW-0723">Serine/threonine-protein kinase</keyword>
<keyword evidence="5" id="KW-1185">Reference proteome</keyword>
<dbReference type="PANTHER" id="PTHR35526:SF3">
    <property type="entry name" value="ANTI-SIGMA-F FACTOR RSBW"/>
    <property type="match status" value="1"/>
</dbReference>
<dbReference type="OrthoDB" id="3527613at2"/>
<proteinExistence type="predicted"/>
<keyword evidence="4" id="KW-0808">Transferase</keyword>
<feature type="domain" description="Histidine kinase/HSP90-like ATPase" evidence="3">
    <location>
        <begin position="19"/>
        <end position="120"/>
    </location>
</feature>